<dbReference type="PANTHER" id="PTHR36020">
    <property type="entry name" value="TRANSMEMBRANE PROTEIN"/>
    <property type="match status" value="1"/>
</dbReference>
<evidence type="ECO:0008006" key="4">
    <source>
        <dbReference type="Google" id="ProtNLM"/>
    </source>
</evidence>
<keyword evidence="1" id="KW-0812">Transmembrane</keyword>
<organism evidence="2 3">
    <name type="scientific">Trifolium pratense</name>
    <name type="common">Red clover</name>
    <dbReference type="NCBI Taxonomy" id="57577"/>
    <lineage>
        <taxon>Eukaryota</taxon>
        <taxon>Viridiplantae</taxon>
        <taxon>Streptophyta</taxon>
        <taxon>Embryophyta</taxon>
        <taxon>Tracheophyta</taxon>
        <taxon>Spermatophyta</taxon>
        <taxon>Magnoliopsida</taxon>
        <taxon>eudicotyledons</taxon>
        <taxon>Gunneridae</taxon>
        <taxon>Pentapetalae</taxon>
        <taxon>rosids</taxon>
        <taxon>fabids</taxon>
        <taxon>Fabales</taxon>
        <taxon>Fabaceae</taxon>
        <taxon>Papilionoideae</taxon>
        <taxon>50 kb inversion clade</taxon>
        <taxon>NPAAA clade</taxon>
        <taxon>Hologalegina</taxon>
        <taxon>IRL clade</taxon>
        <taxon>Trifolieae</taxon>
        <taxon>Trifolium</taxon>
    </lineage>
</organism>
<protein>
    <recommendedName>
        <fullName evidence="4">Transmembrane protein</fullName>
    </recommendedName>
</protein>
<dbReference type="Proteomes" id="UP000236291">
    <property type="component" value="Unassembled WGS sequence"/>
</dbReference>
<keyword evidence="1" id="KW-0472">Membrane</keyword>
<feature type="transmembrane region" description="Helical" evidence="1">
    <location>
        <begin position="535"/>
        <end position="555"/>
    </location>
</feature>
<name>A0A2K3NQL4_TRIPR</name>
<accession>A0A2K3NQL4</accession>
<reference evidence="2 3" key="1">
    <citation type="journal article" date="2014" name="Am. J. Bot.">
        <title>Genome assembly and annotation for red clover (Trifolium pratense; Fabaceae).</title>
        <authorList>
            <person name="Istvanek J."/>
            <person name="Jaros M."/>
            <person name="Krenek A."/>
            <person name="Repkova J."/>
        </authorList>
    </citation>
    <scope>NUCLEOTIDE SEQUENCE [LARGE SCALE GENOMIC DNA]</scope>
    <source>
        <strain evidence="3">cv. Tatra</strain>
        <tissue evidence="2">Young leaves</tissue>
    </source>
</reference>
<sequence length="613" mass="66718">MAITFPWNLQHLWPFSTTKFDELKSSKQLVNKLNIPDQTKQFVFALRDPNTQSIIYILSSVDLSEQSSVDANSLINEIKPDAVIVQAGSLFHFDEEDENEVPTSAFGVIKCCFVDKIGRDKYESVAADFVLKQIFGTGFNGPLLAAKKAAENVSSSFIVVRFPLGNSYESNNENDSKNNNNSAGFDAENRFSSIVNSLFPQQHGAASLASIGMKRFSLNKDVRMVLAEDLSGHVDPVLIGDSKNYSVSEGGLVEIQPTDSYNTPAFAEDIYPLLEQLNDMFSEWCRDAIFSDLPSTANALAHAQKMLLDVNRGEVLDNKSVSEVYTFRIAVEGIRTILNNEGMQPIGEKDVSTSNKIEFSELPDDDKSEVLFAQAIRSQTDKFKTIVAVVDASTLAGIRKHWDTPLPSEAKDIVGELIMDSDGKGVGLNHGDMNRLLSDRPAVAVGAGATAVLGVSSLTKVVTFKIPASLKIVLSQMQKLLSVAVGSSKVVAPGFATSRVVTRSVIASAENTSVSAMTTSFYEIMRKRKMQRVGFLPWTTFAASVGTCTGLFLYGDGIECAIESLPSARSIASLGRGIQNLREASQTVMQTEGTRLQKSIESLVNRLRGARGQ</sequence>
<evidence type="ECO:0000313" key="3">
    <source>
        <dbReference type="Proteomes" id="UP000236291"/>
    </source>
</evidence>
<evidence type="ECO:0000313" key="2">
    <source>
        <dbReference type="EMBL" id="PNY05318.1"/>
    </source>
</evidence>
<dbReference type="AlphaFoldDB" id="A0A2K3NQL4"/>
<comment type="caution">
    <text evidence="2">The sequence shown here is derived from an EMBL/GenBank/DDBJ whole genome shotgun (WGS) entry which is preliminary data.</text>
</comment>
<reference evidence="2 3" key="2">
    <citation type="journal article" date="2017" name="Front. Plant Sci.">
        <title>Gene Classification and Mining of Molecular Markers Useful in Red Clover (Trifolium pratense) Breeding.</title>
        <authorList>
            <person name="Istvanek J."/>
            <person name="Dluhosova J."/>
            <person name="Dluhos P."/>
            <person name="Patkova L."/>
            <person name="Nedelnik J."/>
            <person name="Repkova J."/>
        </authorList>
    </citation>
    <scope>NUCLEOTIDE SEQUENCE [LARGE SCALE GENOMIC DNA]</scope>
    <source>
        <strain evidence="3">cv. Tatra</strain>
        <tissue evidence="2">Young leaves</tissue>
    </source>
</reference>
<dbReference type="PANTHER" id="PTHR36020:SF1">
    <property type="entry name" value="TRANSMEMBRANE PROTEIN"/>
    <property type="match status" value="1"/>
</dbReference>
<evidence type="ECO:0000256" key="1">
    <source>
        <dbReference type="SAM" id="Phobius"/>
    </source>
</evidence>
<dbReference type="EMBL" id="ASHM01000740">
    <property type="protein sequence ID" value="PNY05318.1"/>
    <property type="molecule type" value="Genomic_DNA"/>
</dbReference>
<keyword evidence="1" id="KW-1133">Transmembrane helix</keyword>
<proteinExistence type="predicted"/>
<dbReference type="STRING" id="57577.A0A2K3NQL4"/>
<gene>
    <name evidence="2" type="ORF">L195_g001764</name>
</gene>